<reference evidence="1" key="1">
    <citation type="journal article" date="2020" name="Stud. Mycol.">
        <title>101 Dothideomycetes genomes: a test case for predicting lifestyles and emergence of pathogens.</title>
        <authorList>
            <person name="Haridas S."/>
            <person name="Albert R."/>
            <person name="Binder M."/>
            <person name="Bloem J."/>
            <person name="Labutti K."/>
            <person name="Salamov A."/>
            <person name="Andreopoulos B."/>
            <person name="Baker S."/>
            <person name="Barry K."/>
            <person name="Bills G."/>
            <person name="Bluhm B."/>
            <person name="Cannon C."/>
            <person name="Castanera R."/>
            <person name="Culley D."/>
            <person name="Daum C."/>
            <person name="Ezra D."/>
            <person name="Gonzalez J."/>
            <person name="Henrissat B."/>
            <person name="Kuo A."/>
            <person name="Liang C."/>
            <person name="Lipzen A."/>
            <person name="Lutzoni F."/>
            <person name="Magnuson J."/>
            <person name="Mondo S."/>
            <person name="Nolan M."/>
            <person name="Ohm R."/>
            <person name="Pangilinan J."/>
            <person name="Park H.-J."/>
            <person name="Ramirez L."/>
            <person name="Alfaro M."/>
            <person name="Sun H."/>
            <person name="Tritt A."/>
            <person name="Yoshinaga Y."/>
            <person name="Zwiers L.-H."/>
            <person name="Turgeon B."/>
            <person name="Goodwin S."/>
            <person name="Spatafora J."/>
            <person name="Crous P."/>
            <person name="Grigoriev I."/>
        </authorList>
    </citation>
    <scope>NUCLEOTIDE SEQUENCE</scope>
    <source>
        <strain evidence="1">CBS 473.64</strain>
    </source>
</reference>
<dbReference type="SUPFAM" id="SSF81383">
    <property type="entry name" value="F-box domain"/>
    <property type="match status" value="1"/>
</dbReference>
<dbReference type="Proteomes" id="UP000799753">
    <property type="component" value="Unassembled WGS sequence"/>
</dbReference>
<organism evidence="1 2">
    <name type="scientific">Massarina eburnea CBS 473.64</name>
    <dbReference type="NCBI Taxonomy" id="1395130"/>
    <lineage>
        <taxon>Eukaryota</taxon>
        <taxon>Fungi</taxon>
        <taxon>Dikarya</taxon>
        <taxon>Ascomycota</taxon>
        <taxon>Pezizomycotina</taxon>
        <taxon>Dothideomycetes</taxon>
        <taxon>Pleosporomycetidae</taxon>
        <taxon>Pleosporales</taxon>
        <taxon>Massarineae</taxon>
        <taxon>Massarinaceae</taxon>
        <taxon>Massarina</taxon>
    </lineage>
</organism>
<protein>
    <recommendedName>
        <fullName evidence="3">F-box domain-containing protein</fullName>
    </recommendedName>
</protein>
<sequence>MANTHTPSAKTQVITTPELLETVLLQLPPLSLLTEISVSHFFHTTIISSPHLQQRLFFRASPSSTQRREKGEWSLNPVLRSRFLPWFVLPSDHSDMDILDGLPDAKGR</sequence>
<gene>
    <name evidence="1" type="ORF">P280DRAFT_515112</name>
</gene>
<dbReference type="EMBL" id="MU006779">
    <property type="protein sequence ID" value="KAF2644144.1"/>
    <property type="molecule type" value="Genomic_DNA"/>
</dbReference>
<dbReference type="InterPro" id="IPR036047">
    <property type="entry name" value="F-box-like_dom_sf"/>
</dbReference>
<proteinExistence type="predicted"/>
<accession>A0A6A6SD80</accession>
<dbReference type="AlphaFoldDB" id="A0A6A6SD80"/>
<evidence type="ECO:0000313" key="1">
    <source>
        <dbReference type="EMBL" id="KAF2644144.1"/>
    </source>
</evidence>
<dbReference type="OrthoDB" id="3800738at2759"/>
<keyword evidence="2" id="KW-1185">Reference proteome</keyword>
<evidence type="ECO:0008006" key="3">
    <source>
        <dbReference type="Google" id="ProtNLM"/>
    </source>
</evidence>
<evidence type="ECO:0000313" key="2">
    <source>
        <dbReference type="Proteomes" id="UP000799753"/>
    </source>
</evidence>
<name>A0A6A6SD80_9PLEO</name>